<comment type="caution">
    <text evidence="1">The sequence shown here is derived from an EMBL/GenBank/DDBJ whole genome shotgun (WGS) entry which is preliminary data.</text>
</comment>
<organism evidence="1 2">
    <name type="scientific">Streptomyces mashuensis</name>
    <dbReference type="NCBI Taxonomy" id="33904"/>
    <lineage>
        <taxon>Bacteria</taxon>
        <taxon>Bacillati</taxon>
        <taxon>Actinomycetota</taxon>
        <taxon>Actinomycetes</taxon>
        <taxon>Kitasatosporales</taxon>
        <taxon>Streptomycetaceae</taxon>
        <taxon>Streptomyces</taxon>
    </lineage>
</organism>
<evidence type="ECO:0000313" key="1">
    <source>
        <dbReference type="EMBL" id="GHF66548.1"/>
    </source>
</evidence>
<gene>
    <name evidence="1" type="ORF">GCM10010218_55160</name>
</gene>
<protein>
    <recommendedName>
        <fullName evidence="3">ESX-1 secretion-associated protein</fullName>
    </recommendedName>
</protein>
<dbReference type="RefSeq" id="WP_190132439.1">
    <property type="nucleotide sequence ID" value="NZ_BNBD01000015.1"/>
</dbReference>
<dbReference type="AlphaFoldDB" id="A0A919B834"/>
<sequence>MELRVDPGKLDDFAGCVGRAAEGARATLAYARTYSRVPAAGQGVLGLALEGHDALRGDVLRALDRVSGILARAAEELDAAAGYYRHTDHAVAASLDAAYGRQRGARR</sequence>
<proteinExistence type="predicted"/>
<keyword evidence="2" id="KW-1185">Reference proteome</keyword>
<dbReference type="InterPro" id="IPR036689">
    <property type="entry name" value="ESAT-6-like_sf"/>
</dbReference>
<dbReference type="EMBL" id="BNBD01000015">
    <property type="protein sequence ID" value="GHF66548.1"/>
    <property type="molecule type" value="Genomic_DNA"/>
</dbReference>
<evidence type="ECO:0008006" key="3">
    <source>
        <dbReference type="Google" id="ProtNLM"/>
    </source>
</evidence>
<evidence type="ECO:0000313" key="2">
    <source>
        <dbReference type="Proteomes" id="UP000638313"/>
    </source>
</evidence>
<reference evidence="1" key="2">
    <citation type="submission" date="2020-09" db="EMBL/GenBank/DDBJ databases">
        <authorList>
            <person name="Sun Q."/>
            <person name="Ohkuma M."/>
        </authorList>
    </citation>
    <scope>NUCLEOTIDE SEQUENCE</scope>
    <source>
        <strain evidence="1">JCM 4059</strain>
    </source>
</reference>
<dbReference type="SUPFAM" id="SSF140453">
    <property type="entry name" value="EsxAB dimer-like"/>
    <property type="match status" value="1"/>
</dbReference>
<accession>A0A919B834</accession>
<reference evidence="1" key="1">
    <citation type="journal article" date="2014" name="Int. J. Syst. Evol. Microbiol.">
        <title>Complete genome sequence of Corynebacterium casei LMG S-19264T (=DSM 44701T), isolated from a smear-ripened cheese.</title>
        <authorList>
            <consortium name="US DOE Joint Genome Institute (JGI-PGF)"/>
            <person name="Walter F."/>
            <person name="Albersmeier A."/>
            <person name="Kalinowski J."/>
            <person name="Ruckert C."/>
        </authorList>
    </citation>
    <scope>NUCLEOTIDE SEQUENCE</scope>
    <source>
        <strain evidence="1">JCM 4059</strain>
    </source>
</reference>
<dbReference type="Proteomes" id="UP000638313">
    <property type="component" value="Unassembled WGS sequence"/>
</dbReference>
<name>A0A919B834_9ACTN</name>